<gene>
    <name evidence="2" type="ORF">H6A34_11585</name>
</gene>
<evidence type="ECO:0000313" key="3">
    <source>
        <dbReference type="Proteomes" id="UP000706891"/>
    </source>
</evidence>
<proteinExistence type="predicted"/>
<accession>A0A938WUZ7</accession>
<keyword evidence="1" id="KW-1133">Transmembrane helix</keyword>
<keyword evidence="3" id="KW-1185">Reference proteome</keyword>
<dbReference type="EMBL" id="JACJJG010000088">
    <property type="protein sequence ID" value="MBM6674512.1"/>
    <property type="molecule type" value="Genomic_DNA"/>
</dbReference>
<protein>
    <submittedName>
        <fullName evidence="2">LysO family transporter</fullName>
    </submittedName>
</protein>
<keyword evidence="1" id="KW-0812">Transmembrane</keyword>
<dbReference type="RefSeq" id="WP_021948390.1">
    <property type="nucleotide sequence ID" value="NZ_JACJJG010000088.1"/>
</dbReference>
<organism evidence="2 3">
    <name type="scientific">Marseilla massiliensis</name>
    <dbReference type="NCBI Taxonomy" id="1841864"/>
    <lineage>
        <taxon>Bacteria</taxon>
        <taxon>Pseudomonadati</taxon>
        <taxon>Bacteroidota</taxon>
        <taxon>Bacteroidia</taxon>
        <taxon>Bacteroidales</taxon>
        <taxon>Prevotellaceae</taxon>
        <taxon>Marseilla</taxon>
    </lineage>
</organism>
<feature type="transmembrane region" description="Helical" evidence="1">
    <location>
        <begin position="59"/>
        <end position="82"/>
    </location>
</feature>
<name>A0A938WUZ7_9BACT</name>
<dbReference type="Proteomes" id="UP000706891">
    <property type="component" value="Unassembled WGS sequence"/>
</dbReference>
<dbReference type="AlphaFoldDB" id="A0A938WUZ7"/>
<dbReference type="InterPro" id="IPR005642">
    <property type="entry name" value="LysO"/>
</dbReference>
<feature type="transmembrane region" description="Helical" evidence="1">
    <location>
        <begin position="29"/>
        <end position="47"/>
    </location>
</feature>
<comment type="caution">
    <text evidence="2">The sequence shown here is derived from an EMBL/GenBank/DDBJ whole genome shotgun (WGS) entry which is preliminary data.</text>
</comment>
<sequence length="95" mass="10302">MFNILILLLLGIASGYVFRNSGFLKNIDKSVSATVLFMLFVFGISIGNNSELMNNLGRYGIHAAILASFGTAGSLLASYFAYKLLFGKKRKGGEK</sequence>
<dbReference type="GO" id="GO:0015661">
    <property type="term" value="F:L-lysine efflux transmembrane transporter activity"/>
    <property type="evidence" value="ECO:0007669"/>
    <property type="project" value="InterPro"/>
</dbReference>
<evidence type="ECO:0000256" key="1">
    <source>
        <dbReference type="SAM" id="Phobius"/>
    </source>
</evidence>
<reference evidence="2" key="1">
    <citation type="submission" date="2020-08" db="EMBL/GenBank/DDBJ databases">
        <authorList>
            <person name="Cejkova D."/>
            <person name="Kubasova T."/>
            <person name="Jahodarova E."/>
            <person name="Rychlik I."/>
        </authorList>
    </citation>
    <scope>NUCLEOTIDE SEQUENCE</scope>
    <source>
        <strain evidence="2">An824</strain>
    </source>
</reference>
<evidence type="ECO:0000313" key="2">
    <source>
        <dbReference type="EMBL" id="MBM6674512.1"/>
    </source>
</evidence>
<keyword evidence="1" id="KW-0472">Membrane</keyword>
<reference evidence="2" key="2">
    <citation type="journal article" date="2021" name="Sci. Rep.">
        <title>The distribution of antibiotic resistance genes in chicken gut microbiota commensals.</title>
        <authorList>
            <person name="Juricova H."/>
            <person name="Matiasovicova J."/>
            <person name="Kubasova T."/>
            <person name="Cejkova D."/>
            <person name="Rychlik I."/>
        </authorList>
    </citation>
    <scope>NUCLEOTIDE SEQUENCE</scope>
    <source>
        <strain evidence="2">An824</strain>
    </source>
</reference>
<dbReference type="Pfam" id="PF03956">
    <property type="entry name" value="Lys_export"/>
    <property type="match status" value="1"/>
</dbReference>